<dbReference type="Proteomes" id="UP000177480">
    <property type="component" value="Unassembled WGS sequence"/>
</dbReference>
<feature type="transmembrane region" description="Helical" evidence="6">
    <location>
        <begin position="37"/>
        <end position="61"/>
    </location>
</feature>
<dbReference type="AlphaFoldDB" id="A0A1G2G131"/>
<organism evidence="8 9">
    <name type="scientific">Candidatus Ryanbacteria bacterium RIFCSPHIGHO2_01_FULL_45_22</name>
    <dbReference type="NCBI Taxonomy" id="1802114"/>
    <lineage>
        <taxon>Bacteria</taxon>
        <taxon>Candidatus Ryaniibacteriota</taxon>
    </lineage>
</organism>
<keyword evidence="5 6" id="KW-0472">Membrane</keyword>
<feature type="transmembrane region" description="Helical" evidence="6">
    <location>
        <begin position="177"/>
        <end position="198"/>
    </location>
</feature>
<evidence type="ECO:0000313" key="9">
    <source>
        <dbReference type="Proteomes" id="UP000177480"/>
    </source>
</evidence>
<dbReference type="Pfam" id="PF04138">
    <property type="entry name" value="GtrA_DPMS_TM"/>
    <property type="match status" value="1"/>
</dbReference>
<comment type="caution">
    <text evidence="8">The sequence shown here is derived from an EMBL/GenBank/DDBJ whole genome shotgun (WGS) entry which is preliminary data.</text>
</comment>
<proteinExistence type="inferred from homology"/>
<feature type="transmembrane region" description="Helical" evidence="6">
    <location>
        <begin position="104"/>
        <end position="122"/>
    </location>
</feature>
<name>A0A1G2G131_9BACT</name>
<evidence type="ECO:0000256" key="1">
    <source>
        <dbReference type="ARBA" id="ARBA00004141"/>
    </source>
</evidence>
<evidence type="ECO:0000313" key="8">
    <source>
        <dbReference type="EMBL" id="OGZ44024.1"/>
    </source>
</evidence>
<comment type="subcellular location">
    <subcellularLocation>
        <location evidence="1">Membrane</location>
        <topology evidence="1">Multi-pass membrane protein</topology>
    </subcellularLocation>
</comment>
<dbReference type="EMBL" id="MHNK01000010">
    <property type="protein sequence ID" value="OGZ44024.1"/>
    <property type="molecule type" value="Genomic_DNA"/>
</dbReference>
<accession>A0A1G2G131</accession>
<feature type="transmembrane region" description="Helical" evidence="6">
    <location>
        <begin position="7"/>
        <end position="25"/>
    </location>
</feature>
<evidence type="ECO:0000256" key="5">
    <source>
        <dbReference type="ARBA" id="ARBA00023136"/>
    </source>
</evidence>
<dbReference type="InterPro" id="IPR007267">
    <property type="entry name" value="GtrA_DPMS_TM"/>
</dbReference>
<evidence type="ECO:0000259" key="7">
    <source>
        <dbReference type="Pfam" id="PF04138"/>
    </source>
</evidence>
<evidence type="ECO:0000256" key="4">
    <source>
        <dbReference type="ARBA" id="ARBA00022989"/>
    </source>
</evidence>
<dbReference type="STRING" id="1802114.A2719_03640"/>
<feature type="domain" description="GtrA/DPMS transmembrane" evidence="7">
    <location>
        <begin position="72"/>
        <end position="200"/>
    </location>
</feature>
<dbReference type="GO" id="GO:0005886">
    <property type="term" value="C:plasma membrane"/>
    <property type="evidence" value="ECO:0007669"/>
    <property type="project" value="TreeGrafter"/>
</dbReference>
<feature type="transmembrane region" description="Helical" evidence="6">
    <location>
        <begin position="142"/>
        <end position="165"/>
    </location>
</feature>
<sequence length="203" mass="22618">MRNDYTIAAIIGFITAVFITPILVFSRTPLAYGSFNLPIWSLFIILPAGEYVAYVIASKLFSHVTALKQLGRFGIVGLMNFSVDTGIVYTLQYYTGISLDDPRILYLFVASGAVAIVNSYFWQRTWTFSEKAPPSTKEFMGFLLITLLSIGINSGVAFWAGTFLLRLDIIAPSRVLGAAKIIATAVSLFWNFFGYKLFVFKKQ</sequence>
<evidence type="ECO:0000256" key="2">
    <source>
        <dbReference type="ARBA" id="ARBA00009399"/>
    </source>
</evidence>
<evidence type="ECO:0000256" key="3">
    <source>
        <dbReference type="ARBA" id="ARBA00022692"/>
    </source>
</evidence>
<dbReference type="GO" id="GO:0000271">
    <property type="term" value="P:polysaccharide biosynthetic process"/>
    <property type="evidence" value="ECO:0007669"/>
    <property type="project" value="InterPro"/>
</dbReference>
<keyword evidence="4 6" id="KW-1133">Transmembrane helix</keyword>
<dbReference type="PANTHER" id="PTHR38459">
    <property type="entry name" value="PROPHAGE BACTOPRENOL-LINKED GLUCOSE TRANSLOCASE HOMOLOG"/>
    <property type="match status" value="1"/>
</dbReference>
<protein>
    <recommendedName>
        <fullName evidence="7">GtrA/DPMS transmembrane domain-containing protein</fullName>
    </recommendedName>
</protein>
<reference evidence="8 9" key="1">
    <citation type="journal article" date="2016" name="Nat. Commun.">
        <title>Thousands of microbial genomes shed light on interconnected biogeochemical processes in an aquifer system.</title>
        <authorList>
            <person name="Anantharaman K."/>
            <person name="Brown C.T."/>
            <person name="Hug L.A."/>
            <person name="Sharon I."/>
            <person name="Castelle C.J."/>
            <person name="Probst A.J."/>
            <person name="Thomas B.C."/>
            <person name="Singh A."/>
            <person name="Wilkins M.J."/>
            <person name="Karaoz U."/>
            <person name="Brodie E.L."/>
            <person name="Williams K.H."/>
            <person name="Hubbard S.S."/>
            <person name="Banfield J.F."/>
        </authorList>
    </citation>
    <scope>NUCLEOTIDE SEQUENCE [LARGE SCALE GENOMIC DNA]</scope>
</reference>
<gene>
    <name evidence="8" type="ORF">A2719_03640</name>
</gene>
<keyword evidence="3 6" id="KW-0812">Transmembrane</keyword>
<dbReference type="PANTHER" id="PTHR38459:SF1">
    <property type="entry name" value="PROPHAGE BACTOPRENOL-LINKED GLUCOSE TRANSLOCASE HOMOLOG"/>
    <property type="match status" value="1"/>
</dbReference>
<dbReference type="InterPro" id="IPR051401">
    <property type="entry name" value="GtrA_CellWall_Glycosyl"/>
</dbReference>
<comment type="similarity">
    <text evidence="2">Belongs to the GtrA family.</text>
</comment>
<evidence type="ECO:0000256" key="6">
    <source>
        <dbReference type="SAM" id="Phobius"/>
    </source>
</evidence>
<feature type="transmembrane region" description="Helical" evidence="6">
    <location>
        <begin position="73"/>
        <end position="92"/>
    </location>
</feature>